<dbReference type="SUPFAM" id="SSF53448">
    <property type="entry name" value="Nucleotide-diphospho-sugar transferases"/>
    <property type="match status" value="1"/>
</dbReference>
<comment type="similarity">
    <text evidence="1">Belongs to the glycosyltransferase 2 family.</text>
</comment>
<feature type="domain" description="Glycosyltransferase 2-like" evidence="5">
    <location>
        <begin position="103"/>
        <end position="288"/>
    </location>
</feature>
<dbReference type="Pfam" id="PF00535">
    <property type="entry name" value="Glycos_transf_2"/>
    <property type="match status" value="1"/>
</dbReference>
<dbReference type="PANTHER" id="PTHR43179:SF12">
    <property type="entry name" value="GALACTOFURANOSYLTRANSFERASE GLFT2"/>
    <property type="match status" value="1"/>
</dbReference>
<evidence type="ECO:0000256" key="1">
    <source>
        <dbReference type="ARBA" id="ARBA00006739"/>
    </source>
</evidence>
<dbReference type="InterPro" id="IPR029044">
    <property type="entry name" value="Nucleotide-diphossugar_trans"/>
</dbReference>
<dbReference type="RefSeq" id="WP_092063280.1">
    <property type="nucleotide sequence ID" value="NZ_FNIN01000002.1"/>
</dbReference>
<dbReference type="EMBL" id="FNIN01000002">
    <property type="protein sequence ID" value="SDN44244.1"/>
    <property type="molecule type" value="Genomic_DNA"/>
</dbReference>
<dbReference type="Proteomes" id="UP000199602">
    <property type="component" value="Unassembled WGS sequence"/>
</dbReference>
<proteinExistence type="inferred from homology"/>
<evidence type="ECO:0000256" key="2">
    <source>
        <dbReference type="ARBA" id="ARBA00022676"/>
    </source>
</evidence>
<dbReference type="Gene3D" id="1.25.40.10">
    <property type="entry name" value="Tetratricopeptide repeat domain"/>
    <property type="match status" value="1"/>
</dbReference>
<dbReference type="InterPro" id="IPR019734">
    <property type="entry name" value="TPR_rpt"/>
</dbReference>
<gene>
    <name evidence="6" type="ORF">SAMN04488516_102150</name>
</gene>
<dbReference type="InterPro" id="IPR011990">
    <property type="entry name" value="TPR-like_helical_dom_sf"/>
</dbReference>
<organism evidence="6 7">
    <name type="scientific">Desulfonauticus submarinus</name>
    <dbReference type="NCBI Taxonomy" id="206665"/>
    <lineage>
        <taxon>Bacteria</taxon>
        <taxon>Pseudomonadati</taxon>
        <taxon>Thermodesulfobacteriota</taxon>
        <taxon>Desulfovibrionia</taxon>
        <taxon>Desulfovibrionales</taxon>
        <taxon>Desulfonauticaceae</taxon>
        <taxon>Desulfonauticus</taxon>
    </lineage>
</organism>
<keyword evidence="4" id="KW-0802">TPR repeat</keyword>
<keyword evidence="7" id="KW-1185">Reference proteome</keyword>
<keyword evidence="2" id="KW-0328">Glycosyltransferase</keyword>
<keyword evidence="3 6" id="KW-0808">Transferase</keyword>
<evidence type="ECO:0000256" key="3">
    <source>
        <dbReference type="ARBA" id="ARBA00022679"/>
    </source>
</evidence>
<dbReference type="GO" id="GO:0016757">
    <property type="term" value="F:glycosyltransferase activity"/>
    <property type="evidence" value="ECO:0007669"/>
    <property type="project" value="UniProtKB-KW"/>
</dbReference>
<dbReference type="Gene3D" id="3.90.550.10">
    <property type="entry name" value="Spore Coat Polysaccharide Biosynthesis Protein SpsA, Chain A"/>
    <property type="match status" value="1"/>
</dbReference>
<evidence type="ECO:0000313" key="7">
    <source>
        <dbReference type="Proteomes" id="UP000199602"/>
    </source>
</evidence>
<accession>A0A1H0BF12</accession>
<protein>
    <submittedName>
        <fullName evidence="6">Glycosyltransferase, GT2 family</fullName>
    </submittedName>
</protein>
<sequence>MKDHFNDIEQYMLLMTLQGKYNKIVSTFQQKVKSLSPFSYYLLGNAFFKLHKYEEAIIYWNKSYFLSEGKIWFAKKRAFQLEKYFHLVTGEKLLFEKEPKVHVLILTNNRKDYLVETIKCLNQTEYDNCEVFILDNGSIDGTKDLLSDILSNGLFKKKFNFFIHSLPTNIGRPAGHNFMLTYWDHSEADFIAILDDDVLDFPPNWLKLFLNSFTYSKNVAAVGSKTLSVSGKIQDAFPIILENVLEDDSKIGFFTHRDEVDFGQYDLINNICDYVTGCFSVFKKSIFDNVGLFDIMFSPSQYVDIDHGIRMRLAGYDLLYNGNIYTIHAQLTHEERKVSKVARGNQLGNSVKLANKYGYDTFKKIITDRKQRESIFLLS</sequence>
<evidence type="ECO:0000313" key="6">
    <source>
        <dbReference type="EMBL" id="SDN44244.1"/>
    </source>
</evidence>
<name>A0A1H0BF12_9BACT</name>
<dbReference type="SMART" id="SM00028">
    <property type="entry name" value="TPR"/>
    <property type="match status" value="1"/>
</dbReference>
<feature type="repeat" description="TPR" evidence="4">
    <location>
        <begin position="37"/>
        <end position="70"/>
    </location>
</feature>
<dbReference type="OrthoDB" id="5443808at2"/>
<reference evidence="6 7" key="1">
    <citation type="submission" date="2016-10" db="EMBL/GenBank/DDBJ databases">
        <authorList>
            <person name="de Groot N.N."/>
        </authorList>
    </citation>
    <scope>NUCLEOTIDE SEQUENCE [LARGE SCALE GENOMIC DNA]</scope>
    <source>
        <strain evidence="6 7">DSM 15269</strain>
    </source>
</reference>
<dbReference type="PANTHER" id="PTHR43179">
    <property type="entry name" value="RHAMNOSYLTRANSFERASE WBBL"/>
    <property type="match status" value="1"/>
</dbReference>
<dbReference type="AlphaFoldDB" id="A0A1H0BF12"/>
<evidence type="ECO:0000256" key="4">
    <source>
        <dbReference type="PROSITE-ProRule" id="PRU00339"/>
    </source>
</evidence>
<dbReference type="STRING" id="206665.SAMN04488516_102150"/>
<dbReference type="PROSITE" id="PS50005">
    <property type="entry name" value="TPR"/>
    <property type="match status" value="1"/>
</dbReference>
<dbReference type="InterPro" id="IPR001173">
    <property type="entry name" value="Glyco_trans_2-like"/>
</dbReference>
<evidence type="ECO:0000259" key="5">
    <source>
        <dbReference type="Pfam" id="PF00535"/>
    </source>
</evidence>